<evidence type="ECO:0008006" key="3">
    <source>
        <dbReference type="Google" id="ProtNLM"/>
    </source>
</evidence>
<dbReference type="RefSeq" id="WP_234861639.1">
    <property type="nucleotide sequence ID" value="NZ_JAKEVZ010000008.1"/>
</dbReference>
<dbReference type="Proteomes" id="UP001201449">
    <property type="component" value="Unassembled WGS sequence"/>
</dbReference>
<reference evidence="1 2" key="1">
    <citation type="submission" date="2022-01" db="EMBL/GenBank/DDBJ databases">
        <title>Mariniradius saccharolyticus sp. nov., isolated from sediment of a river.</title>
        <authorList>
            <person name="Liu H."/>
        </authorList>
    </citation>
    <scope>NUCLEOTIDE SEQUENCE [LARGE SCALE GENOMIC DNA]</scope>
    <source>
        <strain evidence="1 2">RY-2</strain>
    </source>
</reference>
<gene>
    <name evidence="1" type="ORF">L0U89_11410</name>
</gene>
<evidence type="ECO:0000313" key="2">
    <source>
        <dbReference type="Proteomes" id="UP001201449"/>
    </source>
</evidence>
<protein>
    <recommendedName>
        <fullName evidence="3">Outer membrane lipoprotein-sorting protein</fullName>
    </recommendedName>
</protein>
<comment type="caution">
    <text evidence="1">The sequence shown here is derived from an EMBL/GenBank/DDBJ whole genome shotgun (WGS) entry which is preliminary data.</text>
</comment>
<accession>A0ABS9BW58</accession>
<evidence type="ECO:0000313" key="1">
    <source>
        <dbReference type="EMBL" id="MCF1751677.1"/>
    </source>
</evidence>
<name>A0ABS9BW58_9BACT</name>
<dbReference type="EMBL" id="JAKEVZ010000008">
    <property type="protein sequence ID" value="MCF1751677.1"/>
    <property type="molecule type" value="Genomic_DNA"/>
</dbReference>
<keyword evidence="2" id="KW-1185">Reference proteome</keyword>
<organism evidence="1 2">
    <name type="scientific">Mariniradius sediminis</name>
    <dbReference type="NCBI Taxonomy" id="2909237"/>
    <lineage>
        <taxon>Bacteria</taxon>
        <taxon>Pseudomonadati</taxon>
        <taxon>Bacteroidota</taxon>
        <taxon>Cytophagia</taxon>
        <taxon>Cytophagales</taxon>
        <taxon>Cyclobacteriaceae</taxon>
        <taxon>Mariniradius</taxon>
    </lineage>
</organism>
<sequence>MSSSQLFSKSIPSLLICIALISCKPSAERKAIELISKSIDAHGGYKEWKAMESMTFLKETRLYHADSSLENELFQEIEIRFQPHLEIRMNWEKDSMRHTALFDGKRTRYWLGENEIQNEDFLKSKKRDLDAAAYVMTKPFDLLTGDKQIEYKGLVLLPDGKEYESVRVVDGPHSSSNADIWVYYFNPSDSRLTAYSVKTLDHTSLVFNDGWDVFGGLILPLRRKSYRLLESGEIEYLRAEYEFSEYHINR</sequence>
<proteinExistence type="predicted"/>